<dbReference type="Gene3D" id="1.10.8.430">
    <property type="entry name" value="Helical domain of apoptotic protease-activating factors"/>
    <property type="match status" value="1"/>
</dbReference>
<evidence type="ECO:0000259" key="3">
    <source>
        <dbReference type="Pfam" id="PF23282"/>
    </source>
</evidence>
<dbReference type="InterPro" id="IPR001611">
    <property type="entry name" value="Leu-rich_rpt"/>
</dbReference>
<keyword evidence="5" id="KW-1185">Reference proteome</keyword>
<evidence type="ECO:0000256" key="1">
    <source>
        <dbReference type="ARBA" id="ARBA00022737"/>
    </source>
</evidence>
<proteinExistence type="predicted"/>
<keyword evidence="1" id="KW-0677">Repeat</keyword>
<dbReference type="SUPFAM" id="SSF46785">
    <property type="entry name" value="Winged helix' DNA-binding domain"/>
    <property type="match status" value="1"/>
</dbReference>
<dbReference type="InterPro" id="IPR044974">
    <property type="entry name" value="Disease_R_plants"/>
</dbReference>
<feature type="domain" description="Disease resistance protein Roq1-like winged-helix" evidence="3">
    <location>
        <begin position="81"/>
        <end position="146"/>
    </location>
</feature>
<dbReference type="EMBL" id="JAGKQM010000018">
    <property type="protein sequence ID" value="KAH0864082.1"/>
    <property type="molecule type" value="Genomic_DNA"/>
</dbReference>
<dbReference type="Pfam" id="PF23952">
    <property type="entry name" value="LRR_EndoS"/>
    <property type="match status" value="1"/>
</dbReference>
<keyword evidence="2" id="KW-0812">Transmembrane</keyword>
<dbReference type="Proteomes" id="UP000824890">
    <property type="component" value="Unassembled WGS sequence"/>
</dbReference>
<dbReference type="InterPro" id="IPR036390">
    <property type="entry name" value="WH_DNA-bd_sf"/>
</dbReference>
<dbReference type="InterPro" id="IPR027417">
    <property type="entry name" value="P-loop_NTPase"/>
</dbReference>
<sequence length="698" mass="78959">MLPMDLGDMVGAEPPIAYNDLSISISQLAQGLPSALEDFGTYLRGKSLVEWRDALKSFREAPLEKTMVDLKSSYDGLDELGKAAFLHVACLFNGEPVRRVRKLIGQGKAGMRVLKEKSLIKVSSDRRITMHRLLEQMGKHIVRQESNNNPSQQRILWHHDDILRVLDTNTIYISNQSGVLQPWKEYMTLENNFSVHKLRFLHWDAYPFTTLPTSISPDCLVELKLCYSKLKTLWRGTPKLVKLMKLDLTGSKDLTKLPNLKEAKSLEELILKGCSSLERIPHSICKLSRLQKVDLSNCDRLEKLNISISDSKDNGFEDTSTCLRSVFMFFFGTEPFVGNKLGCSLTDPSIRGNLQIYLKLLEGSADHLSFVSENHVCHDVDLKSPPYGFKSLDIMRCKWVEKGSESKCNSFSGFPWLQELNLINLNIKKIPDDIDQMHVLEKLDLSGNLFEKLPTTMSHLTKLKHLTLSNCRSLEGLPELSQVESLTLSDCTNLRTLVKKHQGTTYSLLELWLDNCKKIESLPNELKHFTKLTCLDLSRHDFKTISSKMVGELTSLVTLSLNYCNNLVSLSGLPLSLKCLNAHGCKSLKTYSLQAAHSDLSPCPNGKDYSSFTRFPAGRRSKEVPVCACPCFQETATRRKVKHVTCSHISIFLRCLKSWLWDFFLCILAVAVGIFLAVITDHVIATTLLMTIFMYLRL</sequence>
<dbReference type="InterPro" id="IPR042197">
    <property type="entry name" value="Apaf_helical"/>
</dbReference>
<name>A0ABQ7Y7B9_BRANA</name>
<protein>
    <recommendedName>
        <fullName evidence="3">Disease resistance protein Roq1-like winged-helix domain-containing protein</fullName>
    </recommendedName>
</protein>
<evidence type="ECO:0000256" key="2">
    <source>
        <dbReference type="SAM" id="Phobius"/>
    </source>
</evidence>
<evidence type="ECO:0000313" key="4">
    <source>
        <dbReference type="EMBL" id="KAH0864082.1"/>
    </source>
</evidence>
<keyword evidence="2" id="KW-1133">Transmembrane helix</keyword>
<dbReference type="PANTHER" id="PTHR11017:SF388">
    <property type="entry name" value="TIR DOMAIN-CONTAINING PROTEIN"/>
    <property type="match status" value="1"/>
</dbReference>
<dbReference type="InterPro" id="IPR032675">
    <property type="entry name" value="LRR_dom_sf"/>
</dbReference>
<feature type="transmembrane region" description="Helical" evidence="2">
    <location>
        <begin position="659"/>
        <end position="692"/>
    </location>
</feature>
<dbReference type="Pfam" id="PF23282">
    <property type="entry name" value="WHD_ROQ1"/>
    <property type="match status" value="1"/>
</dbReference>
<keyword evidence="2" id="KW-0472">Membrane</keyword>
<accession>A0ABQ7Y7B9</accession>
<evidence type="ECO:0000313" key="5">
    <source>
        <dbReference type="Proteomes" id="UP000824890"/>
    </source>
</evidence>
<organism evidence="4 5">
    <name type="scientific">Brassica napus</name>
    <name type="common">Rape</name>
    <dbReference type="NCBI Taxonomy" id="3708"/>
    <lineage>
        <taxon>Eukaryota</taxon>
        <taxon>Viridiplantae</taxon>
        <taxon>Streptophyta</taxon>
        <taxon>Embryophyta</taxon>
        <taxon>Tracheophyta</taxon>
        <taxon>Spermatophyta</taxon>
        <taxon>Magnoliopsida</taxon>
        <taxon>eudicotyledons</taxon>
        <taxon>Gunneridae</taxon>
        <taxon>Pentapetalae</taxon>
        <taxon>rosids</taxon>
        <taxon>malvids</taxon>
        <taxon>Brassicales</taxon>
        <taxon>Brassicaceae</taxon>
        <taxon>Brassiceae</taxon>
        <taxon>Brassica</taxon>
    </lineage>
</organism>
<comment type="caution">
    <text evidence="4">The sequence shown here is derived from an EMBL/GenBank/DDBJ whole genome shotgun (WGS) entry which is preliminary data.</text>
</comment>
<dbReference type="PANTHER" id="PTHR11017">
    <property type="entry name" value="LEUCINE-RICH REPEAT-CONTAINING PROTEIN"/>
    <property type="match status" value="1"/>
</dbReference>
<dbReference type="SUPFAM" id="SSF52058">
    <property type="entry name" value="L domain-like"/>
    <property type="match status" value="1"/>
</dbReference>
<dbReference type="SUPFAM" id="SSF52540">
    <property type="entry name" value="P-loop containing nucleoside triphosphate hydrolases"/>
    <property type="match status" value="1"/>
</dbReference>
<dbReference type="InterPro" id="IPR058192">
    <property type="entry name" value="WHD_ROQ1-like"/>
</dbReference>
<dbReference type="Gene3D" id="3.80.10.10">
    <property type="entry name" value="Ribonuclease Inhibitor"/>
    <property type="match status" value="2"/>
</dbReference>
<gene>
    <name evidence="4" type="ORF">HID58_081293</name>
</gene>
<reference evidence="4 5" key="1">
    <citation type="submission" date="2021-05" db="EMBL/GenBank/DDBJ databases">
        <title>Genome Assembly of Synthetic Allotetraploid Brassica napus Reveals Homoeologous Exchanges between Subgenomes.</title>
        <authorList>
            <person name="Davis J.T."/>
        </authorList>
    </citation>
    <scope>NUCLEOTIDE SEQUENCE [LARGE SCALE GENOMIC DNA]</scope>
    <source>
        <strain evidence="5">cv. Da-Ae</strain>
        <tissue evidence="4">Seedling</tissue>
    </source>
</reference>
<dbReference type="Pfam" id="PF13855">
    <property type="entry name" value="LRR_8"/>
    <property type="match status" value="1"/>
</dbReference>